<feature type="transmembrane region" description="Helical" evidence="10">
    <location>
        <begin position="62"/>
        <end position="81"/>
    </location>
</feature>
<feature type="transmembrane region" description="Helical" evidence="10">
    <location>
        <begin position="116"/>
        <end position="134"/>
    </location>
</feature>
<reference evidence="11" key="1">
    <citation type="journal article" date="2019" name="Elife">
        <title>Molecular basis of wax-based color change and UV reflection in dragonflies.</title>
        <authorList>
            <person name="Futahashi R."/>
            <person name="Yamahama Y."/>
            <person name="Kawaguchi M."/>
            <person name="Mori N."/>
            <person name="Ishii D."/>
            <person name="Okude G."/>
            <person name="Hirai Y."/>
            <person name="Kawahara-Miki R."/>
            <person name="Yoshitake K."/>
            <person name="Yajima S."/>
            <person name="Hariyama T."/>
            <person name="Fukatsu T."/>
        </authorList>
    </citation>
    <scope>NUCLEOTIDE SEQUENCE</scope>
</reference>
<keyword evidence="4 10" id="KW-0812">Transmembrane</keyword>
<feature type="transmembrane region" description="Helical" evidence="10">
    <location>
        <begin position="146"/>
        <end position="163"/>
    </location>
</feature>
<dbReference type="GO" id="GO:0005789">
    <property type="term" value="C:endoplasmic reticulum membrane"/>
    <property type="evidence" value="ECO:0007669"/>
    <property type="project" value="TreeGrafter"/>
</dbReference>
<keyword evidence="6 10" id="KW-1133">Transmembrane helix</keyword>
<evidence type="ECO:0000256" key="8">
    <source>
        <dbReference type="ARBA" id="ARBA00023136"/>
    </source>
</evidence>
<dbReference type="Pfam" id="PF01151">
    <property type="entry name" value="ELO"/>
    <property type="match status" value="1"/>
</dbReference>
<evidence type="ECO:0000256" key="6">
    <source>
        <dbReference type="ARBA" id="ARBA00022989"/>
    </source>
</evidence>
<comment type="subcellular location">
    <subcellularLocation>
        <location evidence="1">Membrane</location>
        <topology evidence="1">Multi-pass membrane protein</topology>
    </subcellularLocation>
</comment>
<dbReference type="EMBL" id="BR001501">
    <property type="protein sequence ID" value="FAA01263.1"/>
    <property type="molecule type" value="Genomic_DNA"/>
</dbReference>
<evidence type="ECO:0000256" key="1">
    <source>
        <dbReference type="ARBA" id="ARBA00004141"/>
    </source>
</evidence>
<feature type="transmembrane region" description="Helical" evidence="10">
    <location>
        <begin position="169"/>
        <end position="188"/>
    </location>
</feature>
<dbReference type="GO" id="GO:0034625">
    <property type="term" value="P:fatty acid elongation, monounsaturated fatty acid"/>
    <property type="evidence" value="ECO:0007669"/>
    <property type="project" value="TreeGrafter"/>
</dbReference>
<keyword evidence="3 10" id="KW-0808">Transferase</keyword>
<evidence type="ECO:0000256" key="4">
    <source>
        <dbReference type="ARBA" id="ARBA00022692"/>
    </source>
</evidence>
<comment type="similarity">
    <text evidence="10">Belongs to the ELO family.</text>
</comment>
<evidence type="ECO:0000256" key="3">
    <source>
        <dbReference type="ARBA" id="ARBA00022679"/>
    </source>
</evidence>
<evidence type="ECO:0000256" key="7">
    <source>
        <dbReference type="ARBA" id="ARBA00023098"/>
    </source>
</evidence>
<accession>A0A4C1RN24</accession>
<name>A0A4C1RN24_LADFU</name>
<evidence type="ECO:0000313" key="11">
    <source>
        <dbReference type="EMBL" id="FAA01263.1"/>
    </source>
</evidence>
<dbReference type="GO" id="GO:0042761">
    <property type="term" value="P:very long-chain fatty acid biosynthetic process"/>
    <property type="evidence" value="ECO:0007669"/>
    <property type="project" value="TreeGrafter"/>
</dbReference>
<evidence type="ECO:0000256" key="10">
    <source>
        <dbReference type="RuleBase" id="RU361115"/>
    </source>
</evidence>
<dbReference type="PANTHER" id="PTHR11157">
    <property type="entry name" value="FATTY ACID ACYL TRANSFERASE-RELATED"/>
    <property type="match status" value="1"/>
</dbReference>
<protein>
    <recommendedName>
        <fullName evidence="10">Elongation of very long chain fatty acids protein</fullName>
        <ecNumber evidence="10">2.3.1.199</ecNumber>
    </recommendedName>
    <alternativeName>
        <fullName evidence="10">Very-long-chain 3-oxoacyl-CoA synthase</fullName>
    </alternativeName>
</protein>
<dbReference type="InterPro" id="IPR002076">
    <property type="entry name" value="ELO_fam"/>
</dbReference>
<feature type="transmembrane region" description="Helical" evidence="10">
    <location>
        <begin position="32"/>
        <end position="50"/>
    </location>
</feature>
<dbReference type="GO" id="GO:0030148">
    <property type="term" value="P:sphingolipid biosynthetic process"/>
    <property type="evidence" value="ECO:0007669"/>
    <property type="project" value="TreeGrafter"/>
</dbReference>
<gene>
    <name evidence="11" type="primary">ELOVL5</name>
</gene>
<keyword evidence="8 10" id="KW-0472">Membrane</keyword>
<organism evidence="11">
    <name type="scientific">Ladona fulva</name>
    <name type="common">Scarce chaser dragonfly</name>
    <name type="synonym">Libellula fulva</name>
    <dbReference type="NCBI Taxonomy" id="123851"/>
    <lineage>
        <taxon>Eukaryota</taxon>
        <taxon>Metazoa</taxon>
        <taxon>Ecdysozoa</taxon>
        <taxon>Arthropoda</taxon>
        <taxon>Hexapoda</taxon>
        <taxon>Insecta</taxon>
        <taxon>Pterygota</taxon>
        <taxon>Palaeoptera</taxon>
        <taxon>Odonata</taxon>
        <taxon>Epiprocta</taxon>
        <taxon>Anisoptera</taxon>
        <taxon>Libelluloidea</taxon>
        <taxon>Libellulidae</taxon>
        <taxon>Ladona</taxon>
    </lineage>
</organism>
<comment type="catalytic activity">
    <reaction evidence="10">
        <text>a very-long-chain acyl-CoA + malonyl-CoA + H(+) = a very-long-chain 3-oxoacyl-CoA + CO2 + CoA</text>
        <dbReference type="Rhea" id="RHEA:32727"/>
        <dbReference type="ChEBI" id="CHEBI:15378"/>
        <dbReference type="ChEBI" id="CHEBI:16526"/>
        <dbReference type="ChEBI" id="CHEBI:57287"/>
        <dbReference type="ChEBI" id="CHEBI:57384"/>
        <dbReference type="ChEBI" id="CHEBI:90725"/>
        <dbReference type="ChEBI" id="CHEBI:90736"/>
        <dbReference type="EC" id="2.3.1.199"/>
    </reaction>
</comment>
<feature type="transmembrane region" description="Helical" evidence="10">
    <location>
        <begin position="208"/>
        <end position="226"/>
    </location>
</feature>
<keyword evidence="7 10" id="KW-0443">Lipid metabolism</keyword>
<evidence type="ECO:0000256" key="9">
    <source>
        <dbReference type="ARBA" id="ARBA00023160"/>
    </source>
</evidence>
<sequence length="339" mass="39444">MEIIQTESVPLSIQKYIGPPDPRVTGWPLLKSPIPLITIFIFYIAIVIFGPKFMKNRKPYNMKYILLIYNFSQIALSSYIFKEFLVTSYISGYNWACQPVDLSLSPLAIRMASACWWFYFSKVVDLLDTVFFVLRKKLSQLSFLHLYHHSTMIFNWYIGTLYLPGGQAFFSGLINSFVHVIMYTYYLLSAIGPHMQKYLWWKRYLTQLQLCQFVAIIFHLFVGIWNKCEAPTWLTAWTVGYVSSLVMLFSNFYQKAYHGKDMSVKKQQHKELDAQLYDKSPLSALANGSIRQGKEVVKRLGKNKHQGLTNYLQDDDSDNLTKNSNGFVKTSVRNGKKYY</sequence>
<dbReference type="GO" id="GO:0009922">
    <property type="term" value="F:fatty acid elongase activity"/>
    <property type="evidence" value="ECO:0007669"/>
    <property type="project" value="UniProtKB-EC"/>
</dbReference>
<dbReference type="GO" id="GO:0019367">
    <property type="term" value="P:fatty acid elongation, saturated fatty acid"/>
    <property type="evidence" value="ECO:0007669"/>
    <property type="project" value="TreeGrafter"/>
</dbReference>
<keyword evidence="5 10" id="KW-0276">Fatty acid metabolism</keyword>
<dbReference type="EC" id="2.3.1.199" evidence="10"/>
<evidence type="ECO:0000256" key="2">
    <source>
        <dbReference type="ARBA" id="ARBA00022516"/>
    </source>
</evidence>
<proteinExistence type="inferred from homology"/>
<dbReference type="AlphaFoldDB" id="A0A4C1RN24"/>
<evidence type="ECO:0000256" key="5">
    <source>
        <dbReference type="ARBA" id="ARBA00022832"/>
    </source>
</evidence>
<keyword evidence="9 10" id="KW-0275">Fatty acid biosynthesis</keyword>
<dbReference type="GO" id="GO:0034626">
    <property type="term" value="P:fatty acid elongation, polyunsaturated fatty acid"/>
    <property type="evidence" value="ECO:0007669"/>
    <property type="project" value="TreeGrafter"/>
</dbReference>
<dbReference type="PANTHER" id="PTHR11157:SF126">
    <property type="entry name" value="ELONGATION OF VERY LONG CHAIN FATTY ACIDS PROTEIN"/>
    <property type="match status" value="1"/>
</dbReference>
<feature type="transmembrane region" description="Helical" evidence="10">
    <location>
        <begin position="232"/>
        <end position="253"/>
    </location>
</feature>
<keyword evidence="2 10" id="KW-0444">Lipid biosynthesis</keyword>